<reference evidence="4" key="1">
    <citation type="journal article" date="2020" name="Phytopathology">
        <title>Genome sequence of the chestnut blight fungus Cryphonectria parasitica EP155: A fundamental resource for an archetypical invasive plant pathogen.</title>
        <authorList>
            <person name="Crouch J.A."/>
            <person name="Dawe A."/>
            <person name="Aerts A."/>
            <person name="Barry K."/>
            <person name="Churchill A.C.L."/>
            <person name="Grimwood J."/>
            <person name="Hillman B."/>
            <person name="Milgroom M.G."/>
            <person name="Pangilinan J."/>
            <person name="Smith M."/>
            <person name="Salamov A."/>
            <person name="Schmutz J."/>
            <person name="Yadav J."/>
            <person name="Grigoriev I.V."/>
            <person name="Nuss D."/>
        </authorList>
    </citation>
    <scope>NUCLEOTIDE SEQUENCE</scope>
    <source>
        <strain evidence="4">EP155</strain>
    </source>
</reference>
<proteinExistence type="predicted"/>
<feature type="domain" description="GAT" evidence="3">
    <location>
        <begin position="221"/>
        <end position="310"/>
    </location>
</feature>
<dbReference type="GeneID" id="63841585"/>
<accession>A0A9P4XSE2</accession>
<dbReference type="InterPro" id="IPR038425">
    <property type="entry name" value="GAT_sf"/>
</dbReference>
<organism evidence="4 5">
    <name type="scientific">Cryphonectria parasitica (strain ATCC 38755 / EP155)</name>
    <dbReference type="NCBI Taxonomy" id="660469"/>
    <lineage>
        <taxon>Eukaryota</taxon>
        <taxon>Fungi</taxon>
        <taxon>Dikarya</taxon>
        <taxon>Ascomycota</taxon>
        <taxon>Pezizomycotina</taxon>
        <taxon>Sordariomycetes</taxon>
        <taxon>Sordariomycetidae</taxon>
        <taxon>Diaporthales</taxon>
        <taxon>Cryphonectriaceae</taxon>
        <taxon>Cryphonectria-Endothia species complex</taxon>
        <taxon>Cryphonectria</taxon>
    </lineage>
</organism>
<feature type="compositionally biased region" description="Polar residues" evidence="2">
    <location>
        <begin position="527"/>
        <end position="538"/>
    </location>
</feature>
<dbReference type="InterPro" id="IPR008942">
    <property type="entry name" value="ENTH_VHS"/>
</dbReference>
<dbReference type="GO" id="GO:0043130">
    <property type="term" value="F:ubiquitin binding"/>
    <property type="evidence" value="ECO:0007669"/>
    <property type="project" value="InterPro"/>
</dbReference>
<protein>
    <recommendedName>
        <fullName evidence="3">GAT domain-containing protein</fullName>
    </recommendedName>
</protein>
<feature type="compositionally biased region" description="Polar residues" evidence="2">
    <location>
        <begin position="473"/>
        <end position="482"/>
    </location>
</feature>
<feature type="compositionally biased region" description="Low complexity" evidence="2">
    <location>
        <begin position="485"/>
        <end position="501"/>
    </location>
</feature>
<dbReference type="SUPFAM" id="SSF48464">
    <property type="entry name" value="ENTH/VHS domain"/>
    <property type="match status" value="1"/>
</dbReference>
<dbReference type="AlphaFoldDB" id="A0A9P4XSE2"/>
<keyword evidence="1" id="KW-0175">Coiled coil</keyword>
<comment type="caution">
    <text evidence="4">The sequence shown here is derived from an EMBL/GenBank/DDBJ whole genome shotgun (WGS) entry which is preliminary data.</text>
</comment>
<dbReference type="RefSeq" id="XP_040771030.1">
    <property type="nucleotide sequence ID" value="XM_040924456.1"/>
</dbReference>
<dbReference type="Proteomes" id="UP000803844">
    <property type="component" value="Unassembled WGS sequence"/>
</dbReference>
<dbReference type="InterPro" id="IPR004152">
    <property type="entry name" value="GAT_dom"/>
</dbReference>
<evidence type="ECO:0000313" key="5">
    <source>
        <dbReference type="Proteomes" id="UP000803844"/>
    </source>
</evidence>
<evidence type="ECO:0000313" key="4">
    <source>
        <dbReference type="EMBL" id="KAF3760051.1"/>
    </source>
</evidence>
<keyword evidence="5" id="KW-1185">Reference proteome</keyword>
<dbReference type="Gene3D" id="1.25.40.90">
    <property type="match status" value="1"/>
</dbReference>
<sequence>MWYVNSPDTRALPTEGIYKKVERKKEGKRETRADHGEHCVHEQKAFCESGGPGRQNGNEVTFLPPIVESAESSPAAAAACARLIRKFLKKDYWSNSSYQYNALMLTRILSDNPGPSFTRNLDDKFVDVLRDLLRNGRDLSVRQMLMETLDSFENQKGWDEGLAGCIEMWRKEKEKAYKAYGGRAPPPQMPMMGGAGGGAVNQHLQNSQNYFSSNHHRMRLPNPAELASRLEEARTSAKLLTQVVANTPSTEVIDNDLVKEFADRCLSASRSIQHYMAADNPGPDNETMETLIDVNEELQRALNNQKRAVLSARKELGIDGRSQDPSPPLPETNGSHPPSLPGSSNAFAGAPPRRRDNGKGKARQSQVSAEFVSPPSGPPPGRPDPVSSLTGLVSPVSDDEDGENNPFRDPEPAGASSSSYMEQPSLDYEPFHPGFSQPTQSYLGRQESALDKIQMSGAGSGSLDRSRDEQRGGATNNYSNYRHNGGSAAAAAGSSSSSSAAVPRPRKYEYEEDEEGHEDVYNGAAGASSSGKQPANRY</sequence>
<dbReference type="EMBL" id="MU032354">
    <property type="protein sequence ID" value="KAF3760051.1"/>
    <property type="molecule type" value="Genomic_DNA"/>
</dbReference>
<gene>
    <name evidence="4" type="ORF">M406DRAFT_51727</name>
</gene>
<dbReference type="GO" id="GO:0035091">
    <property type="term" value="F:phosphatidylinositol binding"/>
    <property type="evidence" value="ECO:0007669"/>
    <property type="project" value="InterPro"/>
</dbReference>
<evidence type="ECO:0000256" key="1">
    <source>
        <dbReference type="SAM" id="Coils"/>
    </source>
</evidence>
<feature type="compositionally biased region" description="Polar residues" evidence="2">
    <location>
        <begin position="332"/>
        <end position="346"/>
    </location>
</feature>
<dbReference type="PROSITE" id="PS50909">
    <property type="entry name" value="GAT"/>
    <property type="match status" value="1"/>
</dbReference>
<dbReference type="CDD" id="cd21383">
    <property type="entry name" value="GAT_GGA_Tom1-like"/>
    <property type="match status" value="1"/>
</dbReference>
<dbReference type="Gene3D" id="1.20.58.160">
    <property type="match status" value="1"/>
</dbReference>
<evidence type="ECO:0000256" key="2">
    <source>
        <dbReference type="SAM" id="MobiDB-lite"/>
    </source>
</evidence>
<feature type="region of interest" description="Disordered" evidence="2">
    <location>
        <begin position="315"/>
        <end position="538"/>
    </location>
</feature>
<evidence type="ECO:0000259" key="3">
    <source>
        <dbReference type="PROSITE" id="PS50909"/>
    </source>
</evidence>
<name>A0A9P4XSE2_CRYP1</name>
<dbReference type="Pfam" id="PF03127">
    <property type="entry name" value="GAT"/>
    <property type="match status" value="1"/>
</dbReference>
<dbReference type="OrthoDB" id="5393057at2759"/>
<feature type="coiled-coil region" evidence="1">
    <location>
        <begin position="288"/>
        <end position="315"/>
    </location>
</feature>
<dbReference type="SUPFAM" id="SSF89009">
    <property type="entry name" value="GAT-like domain"/>
    <property type="match status" value="1"/>
</dbReference>